<protein>
    <recommendedName>
        <fullName evidence="1">Fibronectin type-III domain-containing protein</fullName>
    </recommendedName>
</protein>
<dbReference type="CDD" id="cd00063">
    <property type="entry name" value="FN3"/>
    <property type="match status" value="1"/>
</dbReference>
<evidence type="ECO:0000259" key="1">
    <source>
        <dbReference type="PROSITE" id="PS50853"/>
    </source>
</evidence>
<feature type="domain" description="Fibronectin type-III" evidence="1">
    <location>
        <begin position="437"/>
        <end position="522"/>
    </location>
</feature>
<dbReference type="InterPro" id="IPR003961">
    <property type="entry name" value="FN3_dom"/>
</dbReference>
<dbReference type="OrthoDB" id="1110382at2"/>
<dbReference type="InterPro" id="IPR013783">
    <property type="entry name" value="Ig-like_fold"/>
</dbReference>
<evidence type="ECO:0000313" key="2">
    <source>
        <dbReference type="EMBL" id="TPG66059.1"/>
    </source>
</evidence>
<dbReference type="Gene3D" id="2.60.40.10">
    <property type="entry name" value="Immunoglobulins"/>
    <property type="match status" value="2"/>
</dbReference>
<sequence>MAYTDSLPFWPVNQALPLDGGFFFYDPNSGLEYRVAPEMLAGSAATQGVAELKLPQPVVLDALYLTPTGVWAPRRSFNAAAPPVAGANWRLVLAAGNNAPAGLLDDRYTATVSGAQPVISVTGALKFFNVVVFDPAQPEAGGIELYRGLHYTDDGAGNLTLLAAAGIQAGEMVQYCWVTGALAAGSPQFSPIAANRYGRHPAFQGQYGDQGVNAFLLAQVVQLQQATVGQQPDAPTAGQVDDTGDTFSFLANPAFPSPGQYQVAGLPGATGPVYLDGTNSYVTGGRTYVKVAGPVGAGGLAVYVAGATTRPDGLPLTNKEPFTGSTVVVPPTDTTAPNVAITVPAAGAVLTPGTQITLTATATDNVGVQVLVFTNGATGAFLGNGAKNGNTYTCGYTVPSTAGALTLTATATDAAANSQQATVNVTVQAAGATQLAAPTGLAATPTSATTIGISWNPVTNATGYRLRRKTDGATVYASTGTSYVDTGRTASTTYSYDVLAEGSGAYSNSDYSGAASATTPAGGSGPTVLSPAEANWFYSQGTYRTYNGVNYPAGLAVLKVLTNAAQLVLRAASNYPDNNGSISVRQGATLIGTYPITAQAGQDFTVAVPNPGSGTAVEIAVNNSQRGNEAGDVYSATVLSVTVPAGATGSLLARTQAGVVVFDDADSLGVGYGASAPAFTSTAGLLRSAGQDINEANYGSARGAVQYSLGNWNAKKAQLHAALDGASTPKYLMRLMVNDYLSNTLNPTDFKALLLAHMGRVHAEFPTLRMGLETATAIQNEAANALGFTLPQYRQAAIDACTTFGMAYKDGLAYGGYDSGFYFDTVHLNDAGYARTVSGRQTFINNLTVPTGTTALPDGGTYSARTSADNKYIEMANSVGLVSSAFFMSGVFTISSYTQLSMVLAGILRVQNGDDSTAGFFIYEPVSGSAERVLRASYRTNQGQRFDDSLGVTLALNKPYWLAIKAVIGQPIKAWIGDVNAGTITAYTPNGTVLAGALQASSVPLMIGAAYFQDGTTRIGFVDQAVQDFALSGNVDVTDEQVAYAFSTTGGKRRGQIKADGGAFNLSTPGLIAVSSLLSTSPNATSWGNLVDSTRNFVLKTG</sequence>
<dbReference type="SUPFAM" id="SSF52266">
    <property type="entry name" value="SGNH hydrolase"/>
    <property type="match status" value="1"/>
</dbReference>
<accession>A0A502GV05</accession>
<organism evidence="2 3">
    <name type="scientific">Hymenobacter nivis</name>
    <dbReference type="NCBI Taxonomy" id="1850093"/>
    <lineage>
        <taxon>Bacteria</taxon>
        <taxon>Pseudomonadati</taxon>
        <taxon>Bacteroidota</taxon>
        <taxon>Cytophagia</taxon>
        <taxon>Cytophagales</taxon>
        <taxon>Hymenobacteraceae</taxon>
        <taxon>Hymenobacter</taxon>
    </lineage>
</organism>
<evidence type="ECO:0000313" key="3">
    <source>
        <dbReference type="Proteomes" id="UP000317646"/>
    </source>
</evidence>
<dbReference type="SUPFAM" id="SSF49265">
    <property type="entry name" value="Fibronectin type III"/>
    <property type="match status" value="1"/>
</dbReference>
<comment type="caution">
    <text evidence="2">The sequence shown here is derived from an EMBL/GenBank/DDBJ whole genome shotgun (WGS) entry which is preliminary data.</text>
</comment>
<name>A0A502GV05_9BACT</name>
<proteinExistence type="predicted"/>
<dbReference type="EMBL" id="RCYZ01000004">
    <property type="protein sequence ID" value="TPG66059.1"/>
    <property type="molecule type" value="Genomic_DNA"/>
</dbReference>
<reference evidence="2 3" key="1">
    <citation type="journal article" date="2019" name="Environ. Microbiol.">
        <title>Species interactions and distinct microbial communities in high Arctic permafrost affected cryosols are associated with the CH4 and CO2 gas fluxes.</title>
        <authorList>
            <person name="Altshuler I."/>
            <person name="Hamel J."/>
            <person name="Turney S."/>
            <person name="Magnuson E."/>
            <person name="Levesque R."/>
            <person name="Greer C."/>
            <person name="Whyte L.G."/>
        </authorList>
    </citation>
    <scope>NUCLEOTIDE SEQUENCE [LARGE SCALE GENOMIC DNA]</scope>
    <source>
        <strain evidence="2 3">S9.2P</strain>
    </source>
</reference>
<keyword evidence="3" id="KW-1185">Reference proteome</keyword>
<dbReference type="RefSeq" id="WP_140466769.1">
    <property type="nucleotide sequence ID" value="NZ_RCYZ01000004.1"/>
</dbReference>
<dbReference type="Proteomes" id="UP000317646">
    <property type="component" value="Unassembled WGS sequence"/>
</dbReference>
<dbReference type="AlphaFoldDB" id="A0A502GV05"/>
<dbReference type="Pfam" id="PF17957">
    <property type="entry name" value="Big_7"/>
    <property type="match status" value="1"/>
</dbReference>
<dbReference type="InterPro" id="IPR036116">
    <property type="entry name" value="FN3_sf"/>
</dbReference>
<dbReference type="PROSITE" id="PS50853">
    <property type="entry name" value="FN3"/>
    <property type="match status" value="1"/>
</dbReference>
<gene>
    <name evidence="2" type="ORF">EAH73_11865</name>
</gene>